<keyword evidence="3 6" id="KW-1133">Transmembrane helix</keyword>
<evidence type="ECO:0000256" key="6">
    <source>
        <dbReference type="SAM" id="Phobius"/>
    </source>
</evidence>
<feature type="transmembrane region" description="Helical" evidence="6">
    <location>
        <begin position="41"/>
        <end position="61"/>
    </location>
</feature>
<dbReference type="InterPro" id="IPR006603">
    <property type="entry name" value="PQ-loop_rpt"/>
</dbReference>
<reference evidence="8" key="1">
    <citation type="submission" date="2016-02" db="EMBL/GenBank/DDBJ databases">
        <title>Comparative genomics of biotechnologically important yeasts.</title>
        <authorList>
            <consortium name="DOE Joint Genome Institute"/>
            <person name="Riley R."/>
            <person name="Haridas S."/>
            <person name="Wolfe K.H."/>
            <person name="Lopes M.R."/>
            <person name="Hittinger C.T."/>
            <person name="Goker M."/>
            <person name="Salamov A."/>
            <person name="Wisecaver J."/>
            <person name="Long T.M."/>
            <person name="Aerts A.L."/>
            <person name="Barry K."/>
            <person name="Choi C."/>
            <person name="Clum A."/>
            <person name="Coughlan A.Y."/>
            <person name="Deshpande S."/>
            <person name="Douglass A.P."/>
            <person name="Hanson S.J."/>
            <person name="Klenk H.-P."/>
            <person name="Labutti K."/>
            <person name="Lapidus A."/>
            <person name="Lindquist E."/>
            <person name="Lipzen A."/>
            <person name="Meier-Kolthoff J.P."/>
            <person name="Ohm R.A."/>
            <person name="Otillar R.P."/>
            <person name="Pangilinan J."/>
            <person name="Peng Y."/>
            <person name="Rokas A."/>
            <person name="Rosa C.A."/>
            <person name="Scheuner C."/>
            <person name="Sibirny A.A."/>
            <person name="Slot J.C."/>
            <person name="Stielow J.B."/>
            <person name="Sun H."/>
            <person name="Kurtzman C.P."/>
            <person name="Blackwell M."/>
            <person name="Jeffries T.W."/>
            <person name="Grigoriev I.V."/>
        </authorList>
    </citation>
    <scope>NUCLEOTIDE SEQUENCE [LARGE SCALE GENOMIC DNA]</scope>
    <source>
        <strain evidence="8">NRRL Y-17796</strain>
    </source>
</reference>
<feature type="transmembrane region" description="Helical" evidence="6">
    <location>
        <begin position="132"/>
        <end position="152"/>
    </location>
</feature>
<feature type="transmembrane region" description="Helical" evidence="6">
    <location>
        <begin position="98"/>
        <end position="120"/>
    </location>
</feature>
<dbReference type="PANTHER" id="PTHR16201:SF37">
    <property type="entry name" value="PQ-LOOP REPEAT-CONTAINING PROTEIN"/>
    <property type="match status" value="1"/>
</dbReference>
<evidence type="ECO:0008006" key="9">
    <source>
        <dbReference type="Google" id="ProtNLM"/>
    </source>
</evidence>
<evidence type="ECO:0000256" key="3">
    <source>
        <dbReference type="ARBA" id="ARBA00022989"/>
    </source>
</evidence>
<feature type="transmembrane region" description="Helical" evidence="6">
    <location>
        <begin position="164"/>
        <end position="185"/>
    </location>
</feature>
<dbReference type="Proteomes" id="UP000095023">
    <property type="component" value="Unassembled WGS sequence"/>
</dbReference>
<feature type="region of interest" description="Disordered" evidence="5">
    <location>
        <begin position="250"/>
        <end position="273"/>
    </location>
</feature>
<proteinExistence type="predicted"/>
<dbReference type="Pfam" id="PF04193">
    <property type="entry name" value="PQ-loop"/>
    <property type="match status" value="1"/>
</dbReference>
<evidence type="ECO:0000256" key="4">
    <source>
        <dbReference type="ARBA" id="ARBA00023136"/>
    </source>
</evidence>
<dbReference type="AlphaFoldDB" id="A0A1E4TBH9"/>
<dbReference type="GO" id="GO:0005886">
    <property type="term" value="C:plasma membrane"/>
    <property type="evidence" value="ECO:0007669"/>
    <property type="project" value="EnsemblFungi"/>
</dbReference>
<evidence type="ECO:0000256" key="2">
    <source>
        <dbReference type="ARBA" id="ARBA00022692"/>
    </source>
</evidence>
<dbReference type="OrthoDB" id="407617at2759"/>
<protein>
    <recommendedName>
        <fullName evidence="9">PQ-loop-domain-containing protein</fullName>
    </recommendedName>
</protein>
<evidence type="ECO:0000256" key="5">
    <source>
        <dbReference type="SAM" id="MobiDB-lite"/>
    </source>
</evidence>
<sequence length="273" mass="30538">MSDASVSSNILGTIGTVFWCIQLVPQIWYNWRRKTTEGLPPLMMFLWAVSGVPFGIYFIVAEANIPVQVQPEIFMFFSAISWAQTLYYPPNARPLKQVLIVFGVFIIICAGVMVACIIPLKPVYERGTTWPNLIFGISASVLLLLGLIPPYIELAKRQGRVVGINFVFLCFDSMGAIFSLLSLVVDRTFDIMGGVLYIIVLVLELGIMTSHLVWLIRRKYYPNTLRADAFEDDKPDTQMTTELEVCEVPKDAANSNESDSSISFASPETDNKC</sequence>
<dbReference type="Gene3D" id="1.20.1280.290">
    <property type="match status" value="1"/>
</dbReference>
<keyword evidence="4 6" id="KW-0472">Membrane</keyword>
<feature type="transmembrane region" description="Helical" evidence="6">
    <location>
        <begin position="6"/>
        <end position="29"/>
    </location>
</feature>
<feature type="transmembrane region" description="Helical" evidence="6">
    <location>
        <begin position="191"/>
        <end position="216"/>
    </location>
</feature>
<gene>
    <name evidence="7" type="ORF">CANCADRAFT_133820</name>
</gene>
<comment type="subcellular location">
    <subcellularLocation>
        <location evidence="1">Membrane</location>
        <topology evidence="1">Multi-pass membrane protein</topology>
    </subcellularLocation>
</comment>
<evidence type="ECO:0000313" key="7">
    <source>
        <dbReference type="EMBL" id="ODV89112.1"/>
    </source>
</evidence>
<evidence type="ECO:0000256" key="1">
    <source>
        <dbReference type="ARBA" id="ARBA00004141"/>
    </source>
</evidence>
<keyword evidence="2 6" id="KW-0812">Transmembrane</keyword>
<dbReference type="EMBL" id="KV453843">
    <property type="protein sequence ID" value="ODV89112.1"/>
    <property type="molecule type" value="Genomic_DNA"/>
</dbReference>
<dbReference type="SMART" id="SM00679">
    <property type="entry name" value="CTNS"/>
    <property type="match status" value="2"/>
</dbReference>
<dbReference type="FunFam" id="1.20.1280.290:FF:000024">
    <property type="entry name" value="Putative membrane protein"/>
    <property type="match status" value="1"/>
</dbReference>
<accession>A0A1E4TBH9</accession>
<feature type="compositionally biased region" description="Polar residues" evidence="5">
    <location>
        <begin position="253"/>
        <end position="273"/>
    </location>
</feature>
<organism evidence="7 8">
    <name type="scientific">Tortispora caseinolytica NRRL Y-17796</name>
    <dbReference type="NCBI Taxonomy" id="767744"/>
    <lineage>
        <taxon>Eukaryota</taxon>
        <taxon>Fungi</taxon>
        <taxon>Dikarya</taxon>
        <taxon>Ascomycota</taxon>
        <taxon>Saccharomycotina</taxon>
        <taxon>Trigonopsidomycetes</taxon>
        <taxon>Trigonopsidales</taxon>
        <taxon>Trigonopsidaceae</taxon>
        <taxon>Tortispora</taxon>
    </lineage>
</organism>
<dbReference type="PANTHER" id="PTHR16201">
    <property type="entry name" value="SEVEN TRANSMEMBRANE PROTEIN 1-RELATED"/>
    <property type="match status" value="1"/>
</dbReference>
<keyword evidence="8" id="KW-1185">Reference proteome</keyword>
<dbReference type="InterPro" id="IPR051415">
    <property type="entry name" value="LAAT-1"/>
</dbReference>
<evidence type="ECO:0000313" key="8">
    <source>
        <dbReference type="Proteomes" id="UP000095023"/>
    </source>
</evidence>
<name>A0A1E4TBH9_9ASCO</name>